<evidence type="ECO:0000313" key="2">
    <source>
        <dbReference type="Proteomes" id="UP000789366"/>
    </source>
</evidence>
<sequence length="212" mass="23976">MAPPETDNSTIDSLSEKLGYNEDPMAVIGEKQHDREDVRKIVLRKPSSPKAIVLHAIMGGLGSYLIAYGIRGGVNFLLNLLAVYRKRKGTIVRAFTHGFFGIDALRFGAAFGSFSFLWKLINNGLRYIRKKDDKWNSFIAGSIAGISLIAEKRERRITITQQMFVRGRTREYFDIPHIGLILFILSCGQVLYAYTVRDMMHEILDSENKSSL</sequence>
<feature type="non-terminal residue" evidence="1">
    <location>
        <position position="212"/>
    </location>
</feature>
<accession>A0ACA9QI03</accession>
<dbReference type="Proteomes" id="UP000789366">
    <property type="component" value="Unassembled WGS sequence"/>
</dbReference>
<evidence type="ECO:0000313" key="1">
    <source>
        <dbReference type="EMBL" id="CAG8753032.1"/>
    </source>
</evidence>
<protein>
    <submittedName>
        <fullName evidence="1">9921_t:CDS:1</fullName>
    </submittedName>
</protein>
<comment type="caution">
    <text evidence="1">The sequence shown here is derived from an EMBL/GenBank/DDBJ whole genome shotgun (WGS) entry which is preliminary data.</text>
</comment>
<keyword evidence="2" id="KW-1185">Reference proteome</keyword>
<proteinExistence type="predicted"/>
<dbReference type="EMBL" id="CAJVPW010043916">
    <property type="protein sequence ID" value="CAG8753032.1"/>
    <property type="molecule type" value="Genomic_DNA"/>
</dbReference>
<gene>
    <name evidence="1" type="ORF">SPELUC_LOCUS14615</name>
</gene>
<name>A0ACA9QI03_9GLOM</name>
<organism evidence="1 2">
    <name type="scientific">Cetraspora pellucida</name>
    <dbReference type="NCBI Taxonomy" id="1433469"/>
    <lineage>
        <taxon>Eukaryota</taxon>
        <taxon>Fungi</taxon>
        <taxon>Fungi incertae sedis</taxon>
        <taxon>Mucoromycota</taxon>
        <taxon>Glomeromycotina</taxon>
        <taxon>Glomeromycetes</taxon>
        <taxon>Diversisporales</taxon>
        <taxon>Gigasporaceae</taxon>
        <taxon>Cetraspora</taxon>
    </lineage>
</organism>
<reference evidence="1" key="1">
    <citation type="submission" date="2021-06" db="EMBL/GenBank/DDBJ databases">
        <authorList>
            <person name="Kallberg Y."/>
            <person name="Tangrot J."/>
            <person name="Rosling A."/>
        </authorList>
    </citation>
    <scope>NUCLEOTIDE SEQUENCE</scope>
    <source>
        <strain evidence="1">28 12/20/2015</strain>
    </source>
</reference>